<dbReference type="EMBL" id="JBIGHW010000014">
    <property type="protein sequence ID" value="MFG6442995.1"/>
    <property type="molecule type" value="Genomic_DNA"/>
</dbReference>
<accession>A0ABW7FNT0</accession>
<gene>
    <name evidence="7" type="ORF">ACG0Z3_20080</name>
</gene>
<keyword evidence="5" id="KW-0998">Cell outer membrane</keyword>
<evidence type="ECO:0000256" key="5">
    <source>
        <dbReference type="ARBA" id="ARBA00023237"/>
    </source>
</evidence>
<evidence type="ECO:0000256" key="4">
    <source>
        <dbReference type="ARBA" id="ARBA00023136"/>
    </source>
</evidence>
<evidence type="ECO:0000256" key="2">
    <source>
        <dbReference type="ARBA" id="ARBA00005722"/>
    </source>
</evidence>
<comment type="subcellular location">
    <subcellularLocation>
        <location evidence="1">Cell outer membrane</location>
    </subcellularLocation>
</comment>
<dbReference type="Proteomes" id="UP001606301">
    <property type="component" value="Unassembled WGS sequence"/>
</dbReference>
<keyword evidence="3 6" id="KW-0732">Signal</keyword>
<dbReference type="PANTHER" id="PTHR38776:SF1">
    <property type="entry name" value="MLTA-INTERACTING PROTEIN-RELATED"/>
    <property type="match status" value="1"/>
</dbReference>
<protein>
    <submittedName>
        <fullName evidence="7">MipA/OmpV family protein</fullName>
    </submittedName>
</protein>
<dbReference type="RefSeq" id="WP_394400915.1">
    <property type="nucleotide sequence ID" value="NZ_JBIGHW010000014.1"/>
</dbReference>
<proteinExistence type="inferred from homology"/>
<keyword evidence="4" id="KW-0472">Membrane</keyword>
<keyword evidence="8" id="KW-1185">Reference proteome</keyword>
<evidence type="ECO:0000256" key="1">
    <source>
        <dbReference type="ARBA" id="ARBA00004442"/>
    </source>
</evidence>
<name>A0ABW7FNT0_9BURK</name>
<comment type="caution">
    <text evidence="7">The sequence shown here is derived from an EMBL/GenBank/DDBJ whole genome shotgun (WGS) entry which is preliminary data.</text>
</comment>
<sequence length="254" mass="27624">MHVCASLLATSLLTALPALAQASPPEAGPPDSVTIAGLGGGAVREPYRGMKTRTRVLPLLIYENRWVSVALPTVDVKLGHTGPVSWRLRTRFGFDGYKAKDSAFLAGMARRKESLWLGSAAIWDAGPLGELSVEAVADALGHSKGRVFALQYEKRFEFGDLAVTPRAGLRGVDQKYVDYYFGVRPTEALTGRPVYVGDSATQVEAGLRLTYATGKNEMLFADLSGLKLGRPVENSPLVERRYQASVFAGWLYRF</sequence>
<dbReference type="Pfam" id="PF06629">
    <property type="entry name" value="MipA"/>
    <property type="match status" value="1"/>
</dbReference>
<evidence type="ECO:0000313" key="8">
    <source>
        <dbReference type="Proteomes" id="UP001606301"/>
    </source>
</evidence>
<evidence type="ECO:0000256" key="6">
    <source>
        <dbReference type="SAM" id="SignalP"/>
    </source>
</evidence>
<evidence type="ECO:0000256" key="3">
    <source>
        <dbReference type="ARBA" id="ARBA00022729"/>
    </source>
</evidence>
<feature type="signal peptide" evidence="6">
    <location>
        <begin position="1"/>
        <end position="20"/>
    </location>
</feature>
<dbReference type="InterPro" id="IPR010583">
    <property type="entry name" value="MipA"/>
</dbReference>
<reference evidence="7 8" key="1">
    <citation type="submission" date="2024-08" db="EMBL/GenBank/DDBJ databases">
        <authorList>
            <person name="Lu H."/>
        </authorList>
    </citation>
    <scope>NUCLEOTIDE SEQUENCE [LARGE SCALE GENOMIC DNA]</scope>
    <source>
        <strain evidence="7 8">LKC17W</strain>
    </source>
</reference>
<comment type="similarity">
    <text evidence="2">Belongs to the MipA/OmpV family.</text>
</comment>
<dbReference type="PANTHER" id="PTHR38776">
    <property type="entry name" value="MLTA-INTERACTING PROTEIN-RELATED"/>
    <property type="match status" value="1"/>
</dbReference>
<organism evidence="7 8">
    <name type="scientific">Pelomonas margarita</name>
    <dbReference type="NCBI Taxonomy" id="3299031"/>
    <lineage>
        <taxon>Bacteria</taxon>
        <taxon>Pseudomonadati</taxon>
        <taxon>Pseudomonadota</taxon>
        <taxon>Betaproteobacteria</taxon>
        <taxon>Burkholderiales</taxon>
        <taxon>Sphaerotilaceae</taxon>
        <taxon>Roseateles</taxon>
    </lineage>
</organism>
<feature type="chain" id="PRO_5047070730" evidence="6">
    <location>
        <begin position="21"/>
        <end position="254"/>
    </location>
</feature>
<evidence type="ECO:0000313" key="7">
    <source>
        <dbReference type="EMBL" id="MFG6442995.1"/>
    </source>
</evidence>